<keyword evidence="10 11" id="KW-0998">Cell outer membrane</keyword>
<evidence type="ECO:0000256" key="2">
    <source>
        <dbReference type="ARBA" id="ARBA00022448"/>
    </source>
</evidence>
<evidence type="ECO:0000256" key="8">
    <source>
        <dbReference type="ARBA" id="ARBA00023077"/>
    </source>
</evidence>
<evidence type="ECO:0000256" key="7">
    <source>
        <dbReference type="ARBA" id="ARBA00023065"/>
    </source>
</evidence>
<dbReference type="PROSITE" id="PS52016">
    <property type="entry name" value="TONB_DEPENDENT_REC_3"/>
    <property type="match status" value="1"/>
</dbReference>
<keyword evidence="4" id="KW-0410">Iron transport</keyword>
<dbReference type="Gene3D" id="2.40.170.20">
    <property type="entry name" value="TonB-dependent receptor, beta-barrel domain"/>
    <property type="match status" value="1"/>
</dbReference>
<keyword evidence="3 11" id="KW-1134">Transmembrane beta strand</keyword>
<name>A0A193LHX6_9GAMM</name>
<dbReference type="RefSeq" id="WP_068617125.1">
    <property type="nucleotide sequence ID" value="NZ_CP016268.1"/>
</dbReference>
<dbReference type="InterPro" id="IPR036942">
    <property type="entry name" value="Beta-barrel_TonB_sf"/>
</dbReference>
<dbReference type="PANTHER" id="PTHR32552">
    <property type="entry name" value="FERRICHROME IRON RECEPTOR-RELATED"/>
    <property type="match status" value="1"/>
</dbReference>
<feature type="signal peptide" evidence="13">
    <location>
        <begin position="1"/>
        <end position="29"/>
    </location>
</feature>
<gene>
    <name evidence="16" type="ORF">BA177_13740</name>
</gene>
<dbReference type="InterPro" id="IPR012910">
    <property type="entry name" value="Plug_dom"/>
</dbReference>
<dbReference type="PANTHER" id="PTHR32552:SF81">
    <property type="entry name" value="TONB-DEPENDENT OUTER MEMBRANE RECEPTOR"/>
    <property type="match status" value="1"/>
</dbReference>
<evidence type="ECO:0000256" key="12">
    <source>
        <dbReference type="RuleBase" id="RU003357"/>
    </source>
</evidence>
<evidence type="ECO:0000313" key="16">
    <source>
        <dbReference type="EMBL" id="ANO52115.1"/>
    </source>
</evidence>
<evidence type="ECO:0000256" key="3">
    <source>
        <dbReference type="ARBA" id="ARBA00022452"/>
    </source>
</evidence>
<evidence type="ECO:0000259" key="15">
    <source>
        <dbReference type="Pfam" id="PF07715"/>
    </source>
</evidence>
<evidence type="ECO:0000256" key="6">
    <source>
        <dbReference type="ARBA" id="ARBA00023004"/>
    </source>
</evidence>
<comment type="similarity">
    <text evidence="11 12">Belongs to the TonB-dependent receptor family.</text>
</comment>
<evidence type="ECO:0000256" key="1">
    <source>
        <dbReference type="ARBA" id="ARBA00004571"/>
    </source>
</evidence>
<keyword evidence="9 11" id="KW-0472">Membrane</keyword>
<accession>A0A193LHX6</accession>
<comment type="subcellular location">
    <subcellularLocation>
        <location evidence="1 11">Cell outer membrane</location>
        <topology evidence="1 11">Multi-pass membrane protein</topology>
    </subcellularLocation>
</comment>
<dbReference type="AlphaFoldDB" id="A0A193LHX6"/>
<feature type="domain" description="TonB-dependent receptor-like beta-barrel" evidence="14">
    <location>
        <begin position="301"/>
        <end position="741"/>
    </location>
</feature>
<dbReference type="Pfam" id="PF00593">
    <property type="entry name" value="TonB_dep_Rec_b-barrel"/>
    <property type="match status" value="1"/>
</dbReference>
<dbReference type="InterPro" id="IPR000531">
    <property type="entry name" value="Beta-barrel_TonB"/>
</dbReference>
<dbReference type="OrthoDB" id="5987490at2"/>
<proteinExistence type="inferred from homology"/>
<feature type="chain" id="PRO_5008260244" evidence="13">
    <location>
        <begin position="30"/>
        <end position="787"/>
    </location>
</feature>
<dbReference type="GO" id="GO:0009279">
    <property type="term" value="C:cell outer membrane"/>
    <property type="evidence" value="ECO:0007669"/>
    <property type="project" value="UniProtKB-SubCell"/>
</dbReference>
<evidence type="ECO:0000256" key="11">
    <source>
        <dbReference type="PROSITE-ProRule" id="PRU01360"/>
    </source>
</evidence>
<keyword evidence="17" id="KW-1185">Reference proteome</keyword>
<reference evidence="16 17" key="1">
    <citation type="submission" date="2016-06" db="EMBL/GenBank/DDBJ databases">
        <title>Complete genome sequence of a deep-branching marine Gamma Proteobacterium Woeseia oceani type strain XK5.</title>
        <authorList>
            <person name="Mu D."/>
            <person name="Du Z."/>
        </authorList>
    </citation>
    <scope>NUCLEOTIDE SEQUENCE [LARGE SCALE GENOMIC DNA]</scope>
    <source>
        <strain evidence="16 17">XK5</strain>
    </source>
</reference>
<dbReference type="STRING" id="1548547.BA177_13740"/>
<dbReference type="KEGG" id="woc:BA177_13740"/>
<evidence type="ECO:0000313" key="17">
    <source>
        <dbReference type="Proteomes" id="UP000092695"/>
    </source>
</evidence>
<dbReference type="Proteomes" id="UP000092695">
    <property type="component" value="Chromosome"/>
</dbReference>
<evidence type="ECO:0000256" key="4">
    <source>
        <dbReference type="ARBA" id="ARBA00022496"/>
    </source>
</evidence>
<keyword evidence="7" id="KW-0406">Ion transport</keyword>
<dbReference type="Pfam" id="PF07715">
    <property type="entry name" value="Plug"/>
    <property type="match status" value="1"/>
</dbReference>
<dbReference type="EMBL" id="CP016268">
    <property type="protein sequence ID" value="ANO52115.1"/>
    <property type="molecule type" value="Genomic_DNA"/>
</dbReference>
<sequence>MSTNLVFRRTPLALAIGSIVAGAAAPSMAQDSEVRLEEIIVTATRRASSVQDVPYNISAFSGDAMEAALITDQVDLMRAMPGVAVVDRGYRNSGVINGIMIRGVNVDGAALGDYSLSAVPTVSTYVNDTPLYANFVLRDLERVEVLRGPQGTLYGSGSLGGTVRYITRDPKFSEYSGQVNVVGSNVKGSDGNGWSADAIGNFGFSDVAALRINIGHMDYPGLTDYVNVYELDANGIPVAPNGVLDPAASYRNVEDADTVDIDYGRVSFLFEPNDRFKLRAALQAQSDEIGGRRQETVGVDGYGRTYQSYENGSIQLEPSSRDVTLGSLEMEFDLGFATLTSSTSAYDHDGESVSENTGFYAQAGFLAFYYNYPRPMASAVRTYGDRAIVQEFRLVSTTDDPFQYVVGAFYQDQDLDSTQQSFVRGFKTWWDAFLPGLEAVVTGDMDFDYQRGETYEDMSVFGELSYNFTDEFQATVGFRYFDNDFTNTTYVDLPLYAGLFVPETSNFEVKDDDVLFKLNASWDATENSTIYGTVSEGYRRGGANAVPTSGTFAEDPGWLRYDSDSVINYELGIKSTFERTRLSAAVFYVDWDDPQVNTATTNWGFFSVQNGESASSSGLELELDGVVNDYFEYRLGYAYVNAELDEPLFAPDNPTVPRALAGAQLPGTPEHALNATGIFTKDLSADRQWITRVHAYYQSETRNAINDTPTFNVELDAFTLVDISTTLMLSNWDATLFIRNVGNERGVTGLFTEAYMGTAPASGYFGNGSKQFLSQPRTIGVSVNYRF</sequence>
<keyword evidence="13" id="KW-0732">Signal</keyword>
<keyword evidence="8 12" id="KW-0798">TonB box</keyword>
<protein>
    <submittedName>
        <fullName evidence="16">TonB-dependent receptor</fullName>
    </submittedName>
</protein>
<keyword evidence="16" id="KW-0675">Receptor</keyword>
<feature type="domain" description="TonB-dependent receptor plug" evidence="15">
    <location>
        <begin position="50"/>
        <end position="162"/>
    </location>
</feature>
<evidence type="ECO:0000256" key="5">
    <source>
        <dbReference type="ARBA" id="ARBA00022692"/>
    </source>
</evidence>
<dbReference type="InterPro" id="IPR039426">
    <property type="entry name" value="TonB-dep_rcpt-like"/>
</dbReference>
<organism evidence="16 17">
    <name type="scientific">Woeseia oceani</name>
    <dbReference type="NCBI Taxonomy" id="1548547"/>
    <lineage>
        <taxon>Bacteria</taxon>
        <taxon>Pseudomonadati</taxon>
        <taxon>Pseudomonadota</taxon>
        <taxon>Gammaproteobacteria</taxon>
        <taxon>Woeseiales</taxon>
        <taxon>Woeseiaceae</taxon>
        <taxon>Woeseia</taxon>
    </lineage>
</organism>
<keyword evidence="2 11" id="KW-0813">Transport</keyword>
<evidence type="ECO:0000256" key="13">
    <source>
        <dbReference type="SAM" id="SignalP"/>
    </source>
</evidence>
<keyword evidence="6" id="KW-0408">Iron</keyword>
<evidence type="ECO:0000256" key="9">
    <source>
        <dbReference type="ARBA" id="ARBA00023136"/>
    </source>
</evidence>
<evidence type="ECO:0000259" key="14">
    <source>
        <dbReference type="Pfam" id="PF00593"/>
    </source>
</evidence>
<evidence type="ECO:0000256" key="10">
    <source>
        <dbReference type="ARBA" id="ARBA00023237"/>
    </source>
</evidence>
<dbReference type="GO" id="GO:0006826">
    <property type="term" value="P:iron ion transport"/>
    <property type="evidence" value="ECO:0007669"/>
    <property type="project" value="UniProtKB-KW"/>
</dbReference>
<dbReference type="SUPFAM" id="SSF56935">
    <property type="entry name" value="Porins"/>
    <property type="match status" value="1"/>
</dbReference>
<keyword evidence="5 11" id="KW-0812">Transmembrane</keyword>